<keyword evidence="3" id="KW-1185">Reference proteome</keyword>
<evidence type="ECO:0000313" key="2">
    <source>
        <dbReference type="EMBL" id="SGZ38429.1"/>
    </source>
</evidence>
<feature type="region of interest" description="Disordered" evidence="1">
    <location>
        <begin position="1"/>
        <end position="45"/>
    </location>
</feature>
<evidence type="ECO:0000313" key="3">
    <source>
        <dbReference type="Proteomes" id="UP000183365"/>
    </source>
</evidence>
<evidence type="ECO:0000256" key="1">
    <source>
        <dbReference type="SAM" id="MobiDB-lite"/>
    </source>
</evidence>
<protein>
    <submittedName>
        <fullName evidence="2">Uncharacterized protein</fullName>
    </submittedName>
</protein>
<feature type="compositionally biased region" description="Acidic residues" evidence="1">
    <location>
        <begin position="447"/>
        <end position="460"/>
    </location>
</feature>
<proteinExistence type="predicted"/>
<organism evidence="2 3">
    <name type="scientific">Hanseniaspora guilliermondii</name>
    <dbReference type="NCBI Taxonomy" id="56406"/>
    <lineage>
        <taxon>Eukaryota</taxon>
        <taxon>Fungi</taxon>
        <taxon>Dikarya</taxon>
        <taxon>Ascomycota</taxon>
        <taxon>Saccharomycotina</taxon>
        <taxon>Saccharomycetes</taxon>
        <taxon>Saccharomycodales</taxon>
        <taxon>Saccharomycodaceae</taxon>
        <taxon>Hanseniaspora</taxon>
    </lineage>
</organism>
<dbReference type="OrthoDB" id="3972385at2759"/>
<name>A0A1L0CI31_9ASCO</name>
<sequence length="501" mass="57650">MDPNNPYFSDNTNPGYNYHQNAPNQRGVPTNVPPHNIHPNKQPEYINHENPIYPQMHYQLQTVPNYPPVFYENPNINYHMQMQVHHQRSTLEAKSFMKSMEFQKEQEITKQYAMKLEMLKLSMQANIPGNMIPQLFHNEQQSSSTEKAELAQSYERVSQQDHKIKELPHPNSDVVYIDPSRSIRLRSFSGEETDDIEKTPENLTKFNNQPENYNTIPNLQFKHQTKRTNSPFKIGEAGVKALNSNGISLNELQESRAGNMSEGSSRVSSMHENDPVLFKPKIHSFNSGILDDNKGTQSSLNSRVASVRHNNEFPEKTSFVKTHKRFNSLPSILKPSADISPSKQPTHKRTRSVYFGHNKVDSQTSQALLELSQNKAFEKPTYNMHNRKRSYDFGTHKSSTIDLNAIKRQKNMQSDFFPNNAEMEYTINKKFKFGNSAENDTSLKSNDEEETPEHETTIDEEDITVAKKVQFNEDLIVETDETEGNDINNGKRKNTLESILN</sequence>
<gene>
    <name evidence="2" type="ORF">HGUI_00629</name>
</gene>
<feature type="region of interest" description="Disordered" evidence="1">
    <location>
        <begin position="139"/>
        <end position="161"/>
    </location>
</feature>
<accession>A0A1L0CI31</accession>
<dbReference type="InterPro" id="IPR021216">
    <property type="entry name" value="DUF2722"/>
</dbReference>
<dbReference type="Pfam" id="PF10846">
    <property type="entry name" value="DUF2722"/>
    <property type="match status" value="1"/>
</dbReference>
<dbReference type="Proteomes" id="UP000183365">
    <property type="component" value="Unassembled WGS sequence"/>
</dbReference>
<dbReference type="AlphaFoldDB" id="A0A1L0CI31"/>
<dbReference type="VEuPathDB" id="FungiDB:HGUI_00629"/>
<feature type="region of interest" description="Disordered" evidence="1">
    <location>
        <begin position="479"/>
        <end position="501"/>
    </location>
</feature>
<dbReference type="EMBL" id="FQNF01000007">
    <property type="protein sequence ID" value="SGZ38429.1"/>
    <property type="molecule type" value="Genomic_DNA"/>
</dbReference>
<feature type="region of interest" description="Disordered" evidence="1">
    <location>
        <begin position="436"/>
        <end position="460"/>
    </location>
</feature>
<feature type="compositionally biased region" description="Polar residues" evidence="1">
    <location>
        <begin position="1"/>
        <end position="28"/>
    </location>
</feature>
<reference evidence="3" key="1">
    <citation type="submission" date="2016-11" db="EMBL/GenBank/DDBJ databases">
        <authorList>
            <person name="Guldener U."/>
        </authorList>
    </citation>
    <scope>NUCLEOTIDE SEQUENCE [LARGE SCALE GENOMIC DNA]</scope>
</reference>